<dbReference type="HAMAP" id="MF_00211">
    <property type="entry name" value="TrpD"/>
    <property type="match status" value="1"/>
</dbReference>
<feature type="binding site" evidence="4">
    <location>
        <position position="96"/>
    </location>
    <ligand>
        <name>5-phospho-alpha-D-ribose 1-diphosphate</name>
        <dbReference type="ChEBI" id="CHEBI:58017"/>
    </ligand>
</feature>
<feature type="binding site" evidence="4">
    <location>
        <position position="88"/>
    </location>
    <ligand>
        <name>anthranilate</name>
        <dbReference type="ChEBI" id="CHEBI:16567"/>
        <label>1</label>
    </ligand>
</feature>
<name>A0A318MY42_9PROT</name>
<comment type="caution">
    <text evidence="4">Lacks conserved residue(s) required for the propagation of feature annotation.</text>
</comment>
<dbReference type="GO" id="GO:0000287">
    <property type="term" value="F:magnesium ion binding"/>
    <property type="evidence" value="ECO:0007669"/>
    <property type="project" value="UniProtKB-UniRule"/>
</dbReference>
<dbReference type="GO" id="GO:0004048">
    <property type="term" value="F:anthranilate phosphoribosyltransferase activity"/>
    <property type="evidence" value="ECO:0007669"/>
    <property type="project" value="UniProtKB-UniRule"/>
</dbReference>
<comment type="cofactor">
    <cofactor evidence="4">
        <name>Mg(2+)</name>
        <dbReference type="ChEBI" id="CHEBI:18420"/>
    </cofactor>
    <text evidence="4">Binds 2 magnesium ions per monomer.</text>
</comment>
<feature type="binding site" evidence="4">
    <location>
        <position position="119"/>
    </location>
    <ligand>
        <name>anthranilate</name>
        <dbReference type="ChEBI" id="CHEBI:16567"/>
        <label>1</label>
    </ligand>
</feature>
<feature type="binding site" evidence="4">
    <location>
        <begin position="98"/>
        <end position="101"/>
    </location>
    <ligand>
        <name>5-phospho-alpha-D-ribose 1-diphosphate</name>
        <dbReference type="ChEBI" id="CHEBI:58017"/>
    </ligand>
</feature>
<evidence type="ECO:0000256" key="2">
    <source>
        <dbReference type="ARBA" id="ARBA00022679"/>
    </source>
</evidence>
<comment type="caution">
    <text evidence="7">The sequence shown here is derived from an EMBL/GenBank/DDBJ whole genome shotgun (WGS) entry which is preliminary data.</text>
</comment>
<dbReference type="Proteomes" id="UP000247565">
    <property type="component" value="Unassembled WGS sequence"/>
</dbReference>
<keyword evidence="4" id="KW-0460">Magnesium</keyword>
<evidence type="ECO:0000259" key="5">
    <source>
        <dbReference type="Pfam" id="PF00591"/>
    </source>
</evidence>
<evidence type="ECO:0000313" key="7">
    <source>
        <dbReference type="EMBL" id="PXZ01501.1"/>
    </source>
</evidence>
<evidence type="ECO:0000313" key="8">
    <source>
        <dbReference type="Proteomes" id="UP000247565"/>
    </source>
</evidence>
<comment type="subunit">
    <text evidence="4">Homodimer.</text>
</comment>
<dbReference type="Gene3D" id="3.40.1030.10">
    <property type="entry name" value="Nucleoside phosphorylase/phosphoribosyltransferase catalytic domain"/>
    <property type="match status" value="1"/>
</dbReference>
<keyword evidence="2 4" id="KW-0808">Transferase</keyword>
<feature type="binding site" evidence="4">
    <location>
        <position position="88"/>
    </location>
    <ligand>
        <name>5-phospho-alpha-D-ribose 1-diphosphate</name>
        <dbReference type="ChEBI" id="CHEBI:58017"/>
    </ligand>
</feature>
<dbReference type="NCBIfam" id="TIGR01245">
    <property type="entry name" value="trpD"/>
    <property type="match status" value="1"/>
</dbReference>
<dbReference type="Gene3D" id="1.20.970.10">
    <property type="entry name" value="Transferase, Pyrimidine Nucleoside Phosphorylase, Chain C"/>
    <property type="match status" value="1"/>
</dbReference>
<keyword evidence="4" id="KW-0057">Aromatic amino acid biosynthesis</keyword>
<feature type="binding site" evidence="4">
    <location>
        <position position="174"/>
    </location>
    <ligand>
        <name>anthranilate</name>
        <dbReference type="ChEBI" id="CHEBI:16567"/>
        <label>2</label>
    </ligand>
</feature>
<feature type="binding site" evidence="4">
    <location>
        <position position="241"/>
    </location>
    <ligand>
        <name>Mg(2+)</name>
        <dbReference type="ChEBI" id="CHEBI:18420"/>
        <label>2</label>
    </ligand>
</feature>
<comment type="function">
    <text evidence="4">Catalyzes the transfer of the phosphoribosyl group of 5-phosphorylribose-1-pyrophosphate (PRPP) to anthranilate to yield N-(5'-phosphoribosyl)-anthranilate (PRA).</text>
</comment>
<feature type="binding site" evidence="4">
    <location>
        <position position="100"/>
    </location>
    <ligand>
        <name>Mg(2+)</name>
        <dbReference type="ChEBI" id="CHEBI:18420"/>
        <label>1</label>
    </ligand>
</feature>
<dbReference type="InterPro" id="IPR000312">
    <property type="entry name" value="Glycosyl_Trfase_fam3"/>
</dbReference>
<keyword evidence="1 4" id="KW-0328">Glycosyltransferase</keyword>
<feature type="binding site" evidence="4">
    <location>
        <position position="241"/>
    </location>
    <ligand>
        <name>Mg(2+)</name>
        <dbReference type="ChEBI" id="CHEBI:18420"/>
        <label>1</label>
    </ligand>
</feature>
<dbReference type="EC" id="2.4.2.18" evidence="4"/>
<dbReference type="SUPFAM" id="SSF52418">
    <property type="entry name" value="Nucleoside phosphorylase/phosphoribosyltransferase catalytic domain"/>
    <property type="match status" value="1"/>
</dbReference>
<keyword evidence="3 4" id="KW-0822">Tryptophan biosynthesis</keyword>
<dbReference type="Pfam" id="PF02885">
    <property type="entry name" value="Glycos_trans_3N"/>
    <property type="match status" value="1"/>
</dbReference>
<dbReference type="InterPro" id="IPR036320">
    <property type="entry name" value="Glycosyl_Trfase_fam3_N_dom_sf"/>
</dbReference>
<keyword evidence="4" id="KW-0028">Amino-acid biosynthesis</keyword>
<feature type="binding site" evidence="4">
    <location>
        <begin position="91"/>
        <end position="92"/>
    </location>
    <ligand>
        <name>5-phospho-alpha-D-ribose 1-diphosphate</name>
        <dbReference type="ChEBI" id="CHEBI:58017"/>
    </ligand>
</feature>
<comment type="pathway">
    <text evidence="4">Amino-acid biosynthesis; L-tryptophan biosynthesis; L-tryptophan from chorismate: step 2/5.</text>
</comment>
<dbReference type="EMBL" id="QGLT01000001">
    <property type="protein sequence ID" value="PXZ01501.1"/>
    <property type="molecule type" value="Genomic_DNA"/>
</dbReference>
<dbReference type="InterPro" id="IPR005940">
    <property type="entry name" value="Anthranilate_Pribosyl_Tfrase"/>
</dbReference>
<organism evidence="7 8">
    <name type="scientific">Commensalibacter melissae</name>
    <dbReference type="NCBI Taxonomy" id="2070537"/>
    <lineage>
        <taxon>Bacteria</taxon>
        <taxon>Pseudomonadati</taxon>
        <taxon>Pseudomonadota</taxon>
        <taxon>Alphaproteobacteria</taxon>
        <taxon>Acetobacterales</taxon>
        <taxon>Acetobacteraceae</taxon>
    </lineage>
</organism>
<dbReference type="PANTHER" id="PTHR43285:SF2">
    <property type="entry name" value="ANTHRANILATE PHOSPHORIBOSYLTRANSFERASE"/>
    <property type="match status" value="1"/>
</dbReference>
<comment type="similarity">
    <text evidence="4">Belongs to the anthranilate phosphoribosyltransferase family.</text>
</comment>
<accession>A0A318MY42</accession>
<dbReference type="PANTHER" id="PTHR43285">
    <property type="entry name" value="ANTHRANILATE PHOSPHORIBOSYLTRANSFERASE"/>
    <property type="match status" value="1"/>
</dbReference>
<feature type="binding site" evidence="4">
    <location>
        <begin position="116"/>
        <end position="124"/>
    </location>
    <ligand>
        <name>5-phospho-alpha-D-ribose 1-diphosphate</name>
        <dbReference type="ChEBI" id="CHEBI:58017"/>
    </ligand>
</feature>
<evidence type="ECO:0000256" key="4">
    <source>
        <dbReference type="HAMAP-Rule" id="MF_00211"/>
    </source>
</evidence>
<reference evidence="7 8" key="1">
    <citation type="submission" date="2018-05" db="EMBL/GenBank/DDBJ databases">
        <title>Reference genomes for bee gut microbiota database.</title>
        <authorList>
            <person name="Ellegaard K.M."/>
        </authorList>
    </citation>
    <scope>NUCLEOTIDE SEQUENCE [LARGE SCALE GENOMIC DNA]</scope>
    <source>
        <strain evidence="7 8">ESL0284</strain>
    </source>
</reference>
<dbReference type="SUPFAM" id="SSF47648">
    <property type="entry name" value="Nucleoside phosphorylase/phosphoribosyltransferase N-terminal domain"/>
    <property type="match status" value="1"/>
</dbReference>
<dbReference type="Pfam" id="PF00591">
    <property type="entry name" value="Glycos_transf_3"/>
    <property type="match status" value="1"/>
</dbReference>
<feature type="domain" description="Glycosyl transferase family 3" evidence="5">
    <location>
        <begin position="82"/>
        <end position="353"/>
    </location>
</feature>
<dbReference type="GO" id="GO:0000162">
    <property type="term" value="P:L-tryptophan biosynthetic process"/>
    <property type="evidence" value="ECO:0007669"/>
    <property type="project" value="UniProtKB-UniRule"/>
</dbReference>
<gene>
    <name evidence="4 7" type="primary">trpD</name>
    <name evidence="7" type="ORF">DK869_00360</name>
</gene>
<feature type="binding site" evidence="4">
    <location>
        <position position="240"/>
    </location>
    <ligand>
        <name>Mg(2+)</name>
        <dbReference type="ChEBI" id="CHEBI:18420"/>
        <label>2</label>
    </ligand>
</feature>
<feature type="binding site" evidence="4">
    <location>
        <position position="128"/>
    </location>
    <ligand>
        <name>5-phospho-alpha-D-ribose 1-diphosphate</name>
        <dbReference type="ChEBI" id="CHEBI:58017"/>
    </ligand>
</feature>
<comment type="catalytic activity">
    <reaction evidence="4">
        <text>N-(5-phospho-beta-D-ribosyl)anthranilate + diphosphate = 5-phospho-alpha-D-ribose 1-diphosphate + anthranilate</text>
        <dbReference type="Rhea" id="RHEA:11768"/>
        <dbReference type="ChEBI" id="CHEBI:16567"/>
        <dbReference type="ChEBI" id="CHEBI:18277"/>
        <dbReference type="ChEBI" id="CHEBI:33019"/>
        <dbReference type="ChEBI" id="CHEBI:58017"/>
        <dbReference type="EC" id="2.4.2.18"/>
    </reaction>
</comment>
<keyword evidence="4" id="KW-0479">Metal-binding</keyword>
<proteinExistence type="inferred from homology"/>
<evidence type="ECO:0000259" key="6">
    <source>
        <dbReference type="Pfam" id="PF02885"/>
    </source>
</evidence>
<dbReference type="AlphaFoldDB" id="A0A318MY42"/>
<dbReference type="GO" id="GO:0005829">
    <property type="term" value="C:cytosol"/>
    <property type="evidence" value="ECO:0007669"/>
    <property type="project" value="TreeGrafter"/>
</dbReference>
<evidence type="ECO:0000256" key="1">
    <source>
        <dbReference type="ARBA" id="ARBA00022676"/>
    </source>
</evidence>
<keyword evidence="8" id="KW-1185">Reference proteome</keyword>
<evidence type="ECO:0000256" key="3">
    <source>
        <dbReference type="ARBA" id="ARBA00022822"/>
    </source>
</evidence>
<dbReference type="UniPathway" id="UPA00035">
    <property type="reaction ID" value="UER00041"/>
</dbReference>
<sequence>MEKQDLTLSFTHILQQALQGQKFSTEKSYEIFEHIFSGNVPNAQIAAFLIILRMRGETVEELLGAVQSMRQRMLSIKLIDDETIDVCGTGGDGRSTLNISTAVSFVLAALGIPVAKHGNRAQSSKSGGVDVLSALGIMPEDDFEVIENNLRDNKLAFLSAFIHHPALKEINIVRKELGIRTIFNLLGPLSNPANVSYQMIGVYHEKWLYPLIKVLQKLGSKRVWAVHGFIDPNKSEHGVDEITLAGPSTILALENNRIVPVDLTLSTMEAAGLRHTPLTEIQGGTPSENAKALLDLLYGEKGAYRDTVLINTAIALHIVKGYSLINSHGEIDPCILKRLINQASEAIDSGKALSVLRAIQNENHF</sequence>
<feature type="domain" description="Glycosyl transferase family 3 N-terminal" evidence="6">
    <location>
        <begin position="12"/>
        <end position="72"/>
    </location>
</feature>
<protein>
    <recommendedName>
        <fullName evidence="4">Anthranilate phosphoribosyltransferase</fullName>
        <ecNumber evidence="4">2.4.2.18</ecNumber>
    </recommendedName>
</protein>
<dbReference type="InterPro" id="IPR035902">
    <property type="entry name" value="Nuc_phospho_transferase"/>
</dbReference>
<dbReference type="InterPro" id="IPR017459">
    <property type="entry name" value="Glycosyl_Trfase_fam3_N_dom"/>
</dbReference>